<dbReference type="Proteomes" id="UP000003773">
    <property type="component" value="Unassembled WGS sequence"/>
</dbReference>
<gene>
    <name evidence="1" type="ORF">BIFADO_02324</name>
</gene>
<comment type="caution">
    <text evidence="1">The sequence shown here is derived from an EMBL/GenBank/DDBJ whole genome shotgun (WGS) entry which is preliminary data.</text>
</comment>
<evidence type="ECO:0000313" key="2">
    <source>
        <dbReference type="Proteomes" id="UP000003773"/>
    </source>
</evidence>
<reference evidence="1 2" key="2">
    <citation type="submission" date="2007-05" db="EMBL/GenBank/DDBJ databases">
        <title>Draft genome sequence of Bifidobacterium adolescentis (L2-32).</title>
        <authorList>
            <person name="Sudarsanam P."/>
            <person name="Ley R."/>
            <person name="Guruge J."/>
            <person name="Turnbaugh P.J."/>
            <person name="Mahowald M."/>
            <person name="Liep D."/>
            <person name="Gordon J."/>
        </authorList>
    </citation>
    <scope>NUCLEOTIDE SEQUENCE [LARGE SCALE GENOMIC DNA]</scope>
    <source>
        <strain evidence="1 2">L2-32</strain>
    </source>
</reference>
<proteinExistence type="predicted"/>
<organism evidence="1 2">
    <name type="scientific">Bifidobacterium adolescentis L2-32</name>
    <dbReference type="NCBI Taxonomy" id="411481"/>
    <lineage>
        <taxon>Bacteria</taxon>
        <taxon>Bacillati</taxon>
        <taxon>Actinomycetota</taxon>
        <taxon>Actinomycetes</taxon>
        <taxon>Bifidobacteriales</taxon>
        <taxon>Bifidobacteriaceae</taxon>
        <taxon>Bifidobacterium</taxon>
    </lineage>
</organism>
<reference evidence="1 2" key="1">
    <citation type="submission" date="2007-04" db="EMBL/GenBank/DDBJ databases">
        <authorList>
            <person name="Fulton L."/>
            <person name="Clifton S."/>
            <person name="Fulton B."/>
            <person name="Xu J."/>
            <person name="Minx P."/>
            <person name="Pepin K.H."/>
            <person name="Johnson M."/>
            <person name="Thiruvilangam P."/>
            <person name="Bhonagiri V."/>
            <person name="Nash W.E."/>
            <person name="Mardis E.R."/>
            <person name="Wilson R.K."/>
        </authorList>
    </citation>
    <scope>NUCLEOTIDE SEQUENCE [LARGE SCALE GENOMIC DNA]</scope>
    <source>
        <strain evidence="1 2">L2-32</strain>
    </source>
</reference>
<dbReference type="EMBL" id="AAXD02000074">
    <property type="protein sequence ID" value="EDN82196.1"/>
    <property type="molecule type" value="Genomic_DNA"/>
</dbReference>
<sequence length="49" mass="5735">MSLISARWVSIFQSTLSVRRATNLLRKNFDGTRFQSTLSVRRATRFRTT</sequence>
<accession>A7A8Y1</accession>
<dbReference type="AlphaFoldDB" id="A7A8Y1"/>
<protein>
    <submittedName>
        <fullName evidence="1">Uncharacterized protein</fullName>
    </submittedName>
</protein>
<evidence type="ECO:0000313" key="1">
    <source>
        <dbReference type="EMBL" id="EDN82196.1"/>
    </source>
</evidence>
<dbReference type="HOGENOM" id="CLU_3132789_0_0_11"/>
<name>A7A8Y1_BIFAD</name>